<dbReference type="AlphaFoldDB" id="A0A152A4M6"/>
<evidence type="ECO:0000313" key="2">
    <source>
        <dbReference type="Proteomes" id="UP000076078"/>
    </source>
</evidence>
<proteinExistence type="predicted"/>
<organism evidence="1 2">
    <name type="scientific">Tieghemostelium lacteum</name>
    <name type="common">Slime mold</name>
    <name type="synonym">Dictyostelium lacteum</name>
    <dbReference type="NCBI Taxonomy" id="361077"/>
    <lineage>
        <taxon>Eukaryota</taxon>
        <taxon>Amoebozoa</taxon>
        <taxon>Evosea</taxon>
        <taxon>Eumycetozoa</taxon>
        <taxon>Dictyostelia</taxon>
        <taxon>Dictyosteliales</taxon>
        <taxon>Raperosteliaceae</taxon>
        <taxon>Tieghemostelium</taxon>
    </lineage>
</organism>
<evidence type="ECO:0000313" key="1">
    <source>
        <dbReference type="EMBL" id="KYR01190.1"/>
    </source>
</evidence>
<comment type="caution">
    <text evidence="1">The sequence shown here is derived from an EMBL/GenBank/DDBJ whole genome shotgun (WGS) entry which is preliminary data.</text>
</comment>
<keyword evidence="2" id="KW-1185">Reference proteome</keyword>
<protein>
    <submittedName>
        <fullName evidence="1">Leucine-rich repeat-containing protein (LRR)</fullName>
    </submittedName>
</protein>
<dbReference type="InParanoid" id="A0A152A4M6"/>
<dbReference type="EMBL" id="LODT01000011">
    <property type="protein sequence ID" value="KYR01190.1"/>
    <property type="molecule type" value="Genomic_DNA"/>
</dbReference>
<reference evidence="1 2" key="1">
    <citation type="submission" date="2015-12" db="EMBL/GenBank/DDBJ databases">
        <title>Dictyostelia acquired genes for synthesis and detection of signals that induce cell-type specialization by lateral gene transfer from prokaryotes.</title>
        <authorList>
            <person name="Gloeckner G."/>
            <person name="Schaap P."/>
        </authorList>
    </citation>
    <scope>NUCLEOTIDE SEQUENCE [LARGE SCALE GENOMIC DNA]</scope>
    <source>
        <strain evidence="1 2">TK</strain>
    </source>
</reference>
<dbReference type="Proteomes" id="UP000076078">
    <property type="component" value="Unassembled WGS sequence"/>
</dbReference>
<accession>A0A152A4M6</accession>
<sequence>MLKTGALKIEEIPTINVVKVNGEYITLDNRRLYVLQESFKGKYYSLHNTIRVNVVSLNELVRPGVTAEQDLYDKSTSNEPNGIKIRDGKPKYFPRVGKRGGLYIYNKQDVKIYLSRLSKKQLNNILNNENIPNESKKLISDILNKHHSKNGEQMNEDTPPTTIDYSIKAFPKNTTPVIKQQSQNSNNYNPVNNQHQQTRYNNNNNINNNNNYNSELDLIGLLNQLTISSYIRRQEINNYFSTSSYYSPTPSYSSTYYYPPSTSYYSPTPSYFSSTTTSSNTNEFDPNIHPRAPKGGVEYKGVFYKGGQFVPKDR</sequence>
<name>A0A152A4M6_TIELA</name>
<gene>
    <name evidence="1" type="ORF">DLAC_02307</name>
</gene>